<evidence type="ECO:0000313" key="2">
    <source>
        <dbReference type="EMBL" id="KHE42104.1"/>
    </source>
</evidence>
<comment type="caution">
    <text evidence="2">The sequence shown here is derived from an EMBL/GenBank/DDBJ whole genome shotgun (WGS) entry which is preliminary data.</text>
</comment>
<sequence length="161" mass="17702">MGFDMHRLGFDPSVWRAFFHTRLWRGVLPAMALAFTVIFLFYCVVGGASESAVMRRALVAAGVCGFGYVVGIWCAVQLDREEEEEEANGGRETISARLKLAGCALAALVLLAYPSIQRFLAGGRSLAECVAEVIVRLMVVACVVFPVWRTVKRRQEENGTV</sequence>
<feature type="transmembrane region" description="Helical" evidence="1">
    <location>
        <begin position="57"/>
        <end position="78"/>
    </location>
</feature>
<reference evidence="2 3" key="1">
    <citation type="submission" date="2014-09" db="EMBL/GenBank/DDBJ databases">
        <title>Alistipes sp. 627, sp. nov., a novel member of the family Rikenellaceae isolated from human faeces.</title>
        <authorList>
            <person name="Shkoporov A.N."/>
            <person name="Chaplin A.V."/>
            <person name="Motuzova O.V."/>
            <person name="Kafarskaia L.I."/>
            <person name="Khokhlova E.V."/>
            <person name="Efimov B.A."/>
        </authorList>
    </citation>
    <scope>NUCLEOTIDE SEQUENCE [LARGE SCALE GENOMIC DNA]</scope>
    <source>
        <strain evidence="2 3">627</strain>
    </source>
</reference>
<accession>A0ABR4YIM2</accession>
<keyword evidence="1" id="KW-0472">Membrane</keyword>
<organism evidence="2 3">
    <name type="scientific">Alistipes inops</name>
    <dbReference type="NCBI Taxonomy" id="1501391"/>
    <lineage>
        <taxon>Bacteria</taxon>
        <taxon>Pseudomonadati</taxon>
        <taxon>Bacteroidota</taxon>
        <taxon>Bacteroidia</taxon>
        <taxon>Bacteroidales</taxon>
        <taxon>Rikenellaceae</taxon>
        <taxon>Alistipes</taxon>
    </lineage>
</organism>
<feature type="transmembrane region" description="Helical" evidence="1">
    <location>
        <begin position="98"/>
        <end position="114"/>
    </location>
</feature>
<dbReference type="RefSeq" id="WP_035473197.1">
    <property type="nucleotide sequence ID" value="NZ_JRGF01000006.1"/>
</dbReference>
<keyword evidence="1" id="KW-0812">Transmembrane</keyword>
<keyword evidence="3" id="KW-1185">Reference proteome</keyword>
<dbReference type="EMBL" id="JRGF01000006">
    <property type="protein sequence ID" value="KHE42104.1"/>
    <property type="molecule type" value="Genomic_DNA"/>
</dbReference>
<name>A0ABR4YIM2_9BACT</name>
<evidence type="ECO:0000313" key="3">
    <source>
        <dbReference type="Proteomes" id="UP000030889"/>
    </source>
</evidence>
<gene>
    <name evidence="2" type="ORF">LG35_06015</name>
</gene>
<dbReference type="Proteomes" id="UP000030889">
    <property type="component" value="Unassembled WGS sequence"/>
</dbReference>
<keyword evidence="1" id="KW-1133">Transmembrane helix</keyword>
<protein>
    <submittedName>
        <fullName evidence="2">Uncharacterized protein</fullName>
    </submittedName>
</protein>
<feature type="transmembrane region" description="Helical" evidence="1">
    <location>
        <begin position="23"/>
        <end position="45"/>
    </location>
</feature>
<proteinExistence type="predicted"/>
<evidence type="ECO:0000256" key="1">
    <source>
        <dbReference type="SAM" id="Phobius"/>
    </source>
</evidence>
<feature type="transmembrane region" description="Helical" evidence="1">
    <location>
        <begin position="126"/>
        <end position="148"/>
    </location>
</feature>